<accession>A0A1Q8S6A1</accession>
<dbReference type="GO" id="GO:0071913">
    <property type="term" value="F:citrate secondary active transmembrane transporter activity"/>
    <property type="evidence" value="ECO:0007669"/>
    <property type="project" value="TreeGrafter"/>
</dbReference>
<dbReference type="InterPro" id="IPR049563">
    <property type="entry name" value="TXTP-like"/>
</dbReference>
<dbReference type="OrthoDB" id="44467at2759"/>
<comment type="caution">
    <text evidence="12">The sequence shown here is derived from an EMBL/GenBank/DDBJ whole genome shotgun (WGS) entry which is preliminary data.</text>
</comment>
<evidence type="ECO:0000256" key="11">
    <source>
        <dbReference type="RuleBase" id="RU000488"/>
    </source>
</evidence>
<dbReference type="PROSITE" id="PS50920">
    <property type="entry name" value="SOLCAR"/>
    <property type="match status" value="3"/>
</dbReference>
<dbReference type="STRING" id="708187.A0A1Q8S6A1"/>
<gene>
    <name evidence="12" type="ORF">CCHL11_08476</name>
</gene>
<evidence type="ECO:0000256" key="9">
    <source>
        <dbReference type="ARBA" id="ARBA00023136"/>
    </source>
</evidence>
<dbReference type="SUPFAM" id="SSF103506">
    <property type="entry name" value="Mitochondrial carrier"/>
    <property type="match status" value="1"/>
</dbReference>
<dbReference type="InterPro" id="IPR023395">
    <property type="entry name" value="MCP_dom_sf"/>
</dbReference>
<keyword evidence="9 10" id="KW-0472">Membrane</keyword>
<keyword evidence="13" id="KW-1185">Reference proteome</keyword>
<organism evidence="12 13">
    <name type="scientific">Colletotrichum chlorophyti</name>
    <dbReference type="NCBI Taxonomy" id="708187"/>
    <lineage>
        <taxon>Eukaryota</taxon>
        <taxon>Fungi</taxon>
        <taxon>Dikarya</taxon>
        <taxon>Ascomycota</taxon>
        <taxon>Pezizomycotina</taxon>
        <taxon>Sordariomycetes</taxon>
        <taxon>Hypocreomycetidae</taxon>
        <taxon>Glomerellales</taxon>
        <taxon>Glomerellaceae</taxon>
        <taxon>Colletotrichum</taxon>
    </lineage>
</organism>
<dbReference type="Proteomes" id="UP000186583">
    <property type="component" value="Unassembled WGS sequence"/>
</dbReference>
<dbReference type="InterPro" id="IPR018108">
    <property type="entry name" value="MCP_transmembrane"/>
</dbReference>
<keyword evidence="5" id="KW-0677">Repeat</keyword>
<dbReference type="Pfam" id="PF00153">
    <property type="entry name" value="Mito_carr"/>
    <property type="match status" value="3"/>
</dbReference>
<dbReference type="AlphaFoldDB" id="A0A1Q8S6A1"/>
<reference evidence="12 13" key="1">
    <citation type="submission" date="2016-11" db="EMBL/GenBank/DDBJ databases">
        <title>Draft Genome Assembly of Colletotrichum chlorophyti a pathogen of herbaceous plants.</title>
        <authorList>
            <person name="Gan P."/>
            <person name="Narusaka M."/>
            <person name="Tsushima A."/>
            <person name="Narusaka Y."/>
            <person name="Takano Y."/>
            <person name="Shirasu K."/>
        </authorList>
    </citation>
    <scope>NUCLEOTIDE SEQUENCE [LARGE SCALE GENOMIC DNA]</scope>
    <source>
        <strain evidence="12 13">NTL11</strain>
    </source>
</reference>
<evidence type="ECO:0000313" key="12">
    <source>
        <dbReference type="EMBL" id="OLN96901.1"/>
    </source>
</evidence>
<evidence type="ECO:0000256" key="8">
    <source>
        <dbReference type="ARBA" id="ARBA00023128"/>
    </source>
</evidence>
<evidence type="ECO:0000256" key="5">
    <source>
        <dbReference type="ARBA" id="ARBA00022737"/>
    </source>
</evidence>
<evidence type="ECO:0000256" key="2">
    <source>
        <dbReference type="ARBA" id="ARBA00006375"/>
    </source>
</evidence>
<evidence type="ECO:0000256" key="7">
    <source>
        <dbReference type="ARBA" id="ARBA00022989"/>
    </source>
</evidence>
<keyword evidence="4 10" id="KW-0812">Transmembrane</keyword>
<evidence type="ECO:0000313" key="13">
    <source>
        <dbReference type="Proteomes" id="UP000186583"/>
    </source>
</evidence>
<sequence length="306" mass="32923">MSTATPATAATKDESHPLKKGPTVLRSILAGSTAGAVEIAITYPAEFAKTRSQLNRQLADGKKLPWPPFGSQWYAGCTTLIIGNSLKAGIRFVAFDQYKKLLADADGKLSGPKTVIAGFGAGVTESALAVTPFESIKTTLIDDKKSGKPRMRGFLSAVPIIARERGIRGFFQGFVPTTARQAANSATRFGAYNMLKQLAQSYTAPGEKLGTIGTFAMGGLAGLITVYVTQPLDTIKTRMQSIQARTQYGNSFRCASMIFKQEGILTFWSGALPRLARLVVSGGLVFTMYEKSIELMDKVDPEGRYI</sequence>
<evidence type="ECO:0000256" key="1">
    <source>
        <dbReference type="ARBA" id="ARBA00004448"/>
    </source>
</evidence>
<dbReference type="PANTHER" id="PTHR45788">
    <property type="entry name" value="SUCCINATE/FUMARATE MITOCHONDRIAL TRANSPORTER-RELATED"/>
    <property type="match status" value="1"/>
</dbReference>
<comment type="subcellular location">
    <subcellularLocation>
        <location evidence="1">Mitochondrion inner membrane</location>
        <topology evidence="1">Multi-pass membrane protein</topology>
    </subcellularLocation>
</comment>
<dbReference type="GO" id="GO:0005743">
    <property type="term" value="C:mitochondrial inner membrane"/>
    <property type="evidence" value="ECO:0007669"/>
    <property type="project" value="UniProtKB-SubCell"/>
</dbReference>
<dbReference type="Gene3D" id="1.50.40.10">
    <property type="entry name" value="Mitochondrial carrier domain"/>
    <property type="match status" value="2"/>
</dbReference>
<name>A0A1Q8S6A1_9PEZI</name>
<evidence type="ECO:0000256" key="6">
    <source>
        <dbReference type="ARBA" id="ARBA00022792"/>
    </source>
</evidence>
<comment type="similarity">
    <text evidence="2 11">Belongs to the mitochondrial carrier (TC 2.A.29) family.</text>
</comment>
<keyword evidence="3 11" id="KW-0813">Transport</keyword>
<feature type="repeat" description="Solcar" evidence="10">
    <location>
        <begin position="112"/>
        <end position="198"/>
    </location>
</feature>
<evidence type="ECO:0000256" key="4">
    <source>
        <dbReference type="ARBA" id="ARBA00022692"/>
    </source>
</evidence>
<feature type="repeat" description="Solcar" evidence="10">
    <location>
        <begin position="209"/>
        <end position="295"/>
    </location>
</feature>
<keyword evidence="7" id="KW-1133">Transmembrane helix</keyword>
<keyword evidence="8" id="KW-0496">Mitochondrion</keyword>
<keyword evidence="6" id="KW-0999">Mitochondrion inner membrane</keyword>
<dbReference type="FunFam" id="1.50.40.10:FF:000092">
    <property type="entry name" value="Mitochondrial tricarboxylate transporter"/>
    <property type="match status" value="1"/>
</dbReference>
<dbReference type="GO" id="GO:0006843">
    <property type="term" value="P:mitochondrial citrate transmembrane transport"/>
    <property type="evidence" value="ECO:0007669"/>
    <property type="project" value="TreeGrafter"/>
</dbReference>
<evidence type="ECO:0000256" key="10">
    <source>
        <dbReference type="PROSITE-ProRule" id="PRU00282"/>
    </source>
</evidence>
<feature type="repeat" description="Solcar" evidence="10">
    <location>
        <begin position="22"/>
        <end position="101"/>
    </location>
</feature>
<dbReference type="PANTHER" id="PTHR45788:SF4">
    <property type="entry name" value="TRICARBOXYLATE TRANSPORT PROTEIN, MITOCHONDRIAL"/>
    <property type="match status" value="1"/>
</dbReference>
<dbReference type="EMBL" id="MPGH01000013">
    <property type="protein sequence ID" value="OLN96901.1"/>
    <property type="molecule type" value="Genomic_DNA"/>
</dbReference>
<protein>
    <submittedName>
        <fullName evidence="12">Putative mitochondrial carrier C19G12.05-like protein 2</fullName>
    </submittedName>
</protein>
<dbReference type="FunFam" id="1.50.40.10:FF:000064">
    <property type="entry name" value="Mitochondrial tricarboxylate transporter (Ctp)"/>
    <property type="match status" value="1"/>
</dbReference>
<evidence type="ECO:0000256" key="3">
    <source>
        <dbReference type="ARBA" id="ARBA00022448"/>
    </source>
</evidence>
<proteinExistence type="inferred from homology"/>